<feature type="domain" description="GH18" evidence="8">
    <location>
        <begin position="41"/>
        <end position="376"/>
    </location>
</feature>
<comment type="caution">
    <text evidence="9">The sequence shown here is derived from an EMBL/GenBank/DDBJ whole genome shotgun (WGS) entry which is preliminary data.</text>
</comment>
<dbReference type="InterPro" id="IPR001579">
    <property type="entry name" value="Glyco_hydro_18_chit_AS"/>
</dbReference>
<evidence type="ECO:0000256" key="3">
    <source>
        <dbReference type="ARBA" id="ARBA00022801"/>
    </source>
</evidence>
<dbReference type="PROSITE" id="PS01095">
    <property type="entry name" value="GH18_1"/>
    <property type="match status" value="1"/>
</dbReference>
<organism evidence="9 10">
    <name type="scientific">Christiangramia antarctica</name>
    <dbReference type="NCBI Taxonomy" id="2058158"/>
    <lineage>
        <taxon>Bacteria</taxon>
        <taxon>Pseudomonadati</taxon>
        <taxon>Bacteroidota</taxon>
        <taxon>Flavobacteriia</taxon>
        <taxon>Flavobacteriales</taxon>
        <taxon>Flavobacteriaceae</taxon>
        <taxon>Christiangramia</taxon>
    </lineage>
</organism>
<reference evidence="10" key="1">
    <citation type="journal article" date="2019" name="Int. J. Syst. Evol. Microbiol.">
        <title>The Global Catalogue of Microorganisms (GCM) 10K type strain sequencing project: providing services to taxonomists for standard genome sequencing and annotation.</title>
        <authorList>
            <consortium name="The Broad Institute Genomics Platform"/>
            <consortium name="The Broad Institute Genome Sequencing Center for Infectious Disease"/>
            <person name="Wu L."/>
            <person name="Ma J."/>
        </authorList>
    </citation>
    <scope>NUCLEOTIDE SEQUENCE [LARGE SCALE GENOMIC DNA]</scope>
    <source>
        <strain evidence="10">KCTC 52925</strain>
    </source>
</reference>
<dbReference type="PANTHER" id="PTHR11177:SF317">
    <property type="entry name" value="CHITINASE 12-RELATED"/>
    <property type="match status" value="1"/>
</dbReference>
<comment type="catalytic activity">
    <reaction evidence="1">
        <text>Random endo-hydrolysis of N-acetyl-beta-D-glucosaminide (1-&gt;4)-beta-linkages in chitin and chitodextrins.</text>
        <dbReference type="EC" id="3.2.1.14"/>
    </reaction>
</comment>
<keyword evidence="4" id="KW-0146">Chitin degradation</keyword>
<proteinExistence type="inferred from homology"/>
<dbReference type="SMART" id="SM00636">
    <property type="entry name" value="Glyco_18"/>
    <property type="match status" value="1"/>
</dbReference>
<evidence type="ECO:0000256" key="4">
    <source>
        <dbReference type="ARBA" id="ARBA00023024"/>
    </source>
</evidence>
<dbReference type="InterPro" id="IPR050314">
    <property type="entry name" value="Glycosyl_Hydrlase_18"/>
</dbReference>
<evidence type="ECO:0000313" key="10">
    <source>
        <dbReference type="Proteomes" id="UP001597438"/>
    </source>
</evidence>
<keyword evidence="10" id="KW-1185">Reference proteome</keyword>
<dbReference type="Pfam" id="PF00704">
    <property type="entry name" value="Glyco_hydro_18"/>
    <property type="match status" value="1"/>
</dbReference>
<dbReference type="Gene3D" id="3.20.20.80">
    <property type="entry name" value="Glycosidases"/>
    <property type="match status" value="1"/>
</dbReference>
<gene>
    <name evidence="9" type="ORF">ACFSYS_02185</name>
</gene>
<dbReference type="EC" id="3.2.1.14" evidence="2"/>
<accession>A0ABW5X2S5</accession>
<sequence>MKNLVGLLMGLVLLCCSCQDKSSAKENKQEFSEEINKGDDFKVIAYWTGSNNKIDPNTVLQLDQIIYSFSHLEENTLKITKKDSSYIQYVTSLKKIKPNLKVLISLGGWGGCETCSEVFSTEKARKEFAISVKTILKDYKVDGIDLDWEYPAIEGFPGHPFKLEDRQNFTLLIKELRNVLGQGAVISFAAGGFKEYLQKSVDWNNVMPLVDHVNIMSYDMVNGGSSKTGHHTSLYSTKTQRISTHNTVKYLDSIGVPHKKMIIGAAFYARVFEQVGDSLNGLYQIGKFKESILFKDLDTYVKSSPGFDYFWDSEAQSPYIYNAEKALFVTYDDSLSISGKTKYALENELGGIMFWQLSGDKPNGLLNVIDNEIKNLKIN</sequence>
<dbReference type="InterPro" id="IPR001223">
    <property type="entry name" value="Glyco_hydro18_cat"/>
</dbReference>
<dbReference type="SUPFAM" id="SSF51445">
    <property type="entry name" value="(Trans)glycosidases"/>
    <property type="match status" value="1"/>
</dbReference>
<evidence type="ECO:0000256" key="7">
    <source>
        <dbReference type="RuleBase" id="RU004453"/>
    </source>
</evidence>
<dbReference type="RefSeq" id="WP_251739497.1">
    <property type="nucleotide sequence ID" value="NZ_JBHUOJ010000004.1"/>
</dbReference>
<dbReference type="PANTHER" id="PTHR11177">
    <property type="entry name" value="CHITINASE"/>
    <property type="match status" value="1"/>
</dbReference>
<evidence type="ECO:0000313" key="9">
    <source>
        <dbReference type="EMBL" id="MFD2832079.1"/>
    </source>
</evidence>
<dbReference type="SUPFAM" id="SSF54556">
    <property type="entry name" value="Chitinase insertion domain"/>
    <property type="match status" value="1"/>
</dbReference>
<keyword evidence="5 6" id="KW-0326">Glycosidase</keyword>
<dbReference type="Gene3D" id="3.10.50.10">
    <property type="match status" value="1"/>
</dbReference>
<dbReference type="Proteomes" id="UP001597438">
    <property type="component" value="Unassembled WGS sequence"/>
</dbReference>
<dbReference type="InterPro" id="IPR017853">
    <property type="entry name" value="GH"/>
</dbReference>
<dbReference type="GO" id="GO:0016787">
    <property type="term" value="F:hydrolase activity"/>
    <property type="evidence" value="ECO:0007669"/>
    <property type="project" value="UniProtKB-KW"/>
</dbReference>
<name>A0ABW5X2S5_9FLAO</name>
<evidence type="ECO:0000256" key="1">
    <source>
        <dbReference type="ARBA" id="ARBA00000822"/>
    </source>
</evidence>
<dbReference type="EMBL" id="JBHUOJ010000004">
    <property type="protein sequence ID" value="MFD2832079.1"/>
    <property type="molecule type" value="Genomic_DNA"/>
</dbReference>
<dbReference type="InterPro" id="IPR029070">
    <property type="entry name" value="Chitinase_insertion_sf"/>
</dbReference>
<dbReference type="PROSITE" id="PS51910">
    <property type="entry name" value="GH18_2"/>
    <property type="match status" value="1"/>
</dbReference>
<dbReference type="InterPro" id="IPR011583">
    <property type="entry name" value="Chitinase_II/V-like_cat"/>
</dbReference>
<evidence type="ECO:0000256" key="2">
    <source>
        <dbReference type="ARBA" id="ARBA00012729"/>
    </source>
</evidence>
<comment type="similarity">
    <text evidence="7">Belongs to the glycosyl hydrolase 18 family.</text>
</comment>
<evidence type="ECO:0000259" key="8">
    <source>
        <dbReference type="PROSITE" id="PS51910"/>
    </source>
</evidence>
<keyword evidence="4" id="KW-0624">Polysaccharide degradation</keyword>
<evidence type="ECO:0000256" key="5">
    <source>
        <dbReference type="ARBA" id="ARBA00023295"/>
    </source>
</evidence>
<protein>
    <recommendedName>
        <fullName evidence="2">chitinase</fullName>
        <ecNumber evidence="2">3.2.1.14</ecNumber>
    </recommendedName>
</protein>
<keyword evidence="4" id="KW-0119">Carbohydrate metabolism</keyword>
<keyword evidence="3 6" id="KW-0378">Hydrolase</keyword>
<evidence type="ECO:0000256" key="6">
    <source>
        <dbReference type="RuleBase" id="RU000489"/>
    </source>
</evidence>